<accession>A0A3N1P9D6</accession>
<keyword evidence="2" id="KW-1185">Reference proteome</keyword>
<evidence type="ECO:0000313" key="2">
    <source>
        <dbReference type="Proteomes" id="UP000268033"/>
    </source>
</evidence>
<dbReference type="Proteomes" id="UP000268033">
    <property type="component" value="Unassembled WGS sequence"/>
</dbReference>
<gene>
    <name evidence="1" type="ORF">EDC28_107221</name>
</gene>
<reference evidence="1 2" key="1">
    <citation type="submission" date="2018-11" db="EMBL/GenBank/DDBJ databases">
        <title>Genomic Encyclopedia of Type Strains, Phase IV (KMG-IV): sequencing the most valuable type-strain genomes for metagenomic binning, comparative biology and taxonomic classification.</title>
        <authorList>
            <person name="Goeker M."/>
        </authorList>
    </citation>
    <scope>NUCLEOTIDE SEQUENCE [LARGE SCALE GENOMIC DNA]</scope>
    <source>
        <strain evidence="1 2">DSM 21945</strain>
    </source>
</reference>
<dbReference type="EMBL" id="RJUL01000007">
    <property type="protein sequence ID" value="ROQ24338.1"/>
    <property type="molecule type" value="Genomic_DNA"/>
</dbReference>
<name>A0A3N1P9D6_9GAMM</name>
<organism evidence="1 2">
    <name type="scientific">Gallaecimonas pentaromativorans</name>
    <dbReference type="NCBI Taxonomy" id="584787"/>
    <lineage>
        <taxon>Bacteria</taxon>
        <taxon>Pseudomonadati</taxon>
        <taxon>Pseudomonadota</taxon>
        <taxon>Gammaproteobacteria</taxon>
        <taxon>Enterobacterales</taxon>
        <taxon>Gallaecimonadaceae</taxon>
        <taxon>Gallaecimonas</taxon>
    </lineage>
</organism>
<dbReference type="RefSeq" id="WP_123422044.1">
    <property type="nucleotide sequence ID" value="NZ_JBLXEP010000026.1"/>
</dbReference>
<protein>
    <submittedName>
        <fullName evidence="1">Uncharacterized protein</fullName>
    </submittedName>
</protein>
<proteinExistence type="predicted"/>
<evidence type="ECO:0000313" key="1">
    <source>
        <dbReference type="EMBL" id="ROQ24338.1"/>
    </source>
</evidence>
<sequence length="174" mass="19077">MKFLIAVLFVFPVLCFASTEKLTLHELMKHSDVAGVLTVETYKVLDSGKIILKGRASSVFKGEMASVTVVVPKASDADADAKKYFFIGNCNSYVKKGGVCSVVSSRIGVQTIFPFDEGGEHILASRESFLTTRDGSFYMPDSYVDAFLVKHGRIFAFVKWSAIVEAVKSEVEGR</sequence>
<dbReference type="AlphaFoldDB" id="A0A3N1P9D6"/>
<comment type="caution">
    <text evidence="1">The sequence shown here is derived from an EMBL/GenBank/DDBJ whole genome shotgun (WGS) entry which is preliminary data.</text>
</comment>